<dbReference type="Proteomes" id="UP000176498">
    <property type="component" value="Unassembled WGS sequence"/>
</dbReference>
<feature type="domain" description="Nudix hydrolase" evidence="3">
    <location>
        <begin position="251"/>
        <end position="394"/>
    </location>
</feature>
<dbReference type="PANTHER" id="PTHR34136:SF1">
    <property type="entry name" value="UDP-N-ACETYL-D-MANNOSAMINURONIC ACID TRANSFERASE"/>
    <property type="match status" value="1"/>
</dbReference>
<evidence type="ECO:0000256" key="1">
    <source>
        <dbReference type="ARBA" id="ARBA00022676"/>
    </source>
</evidence>
<dbReference type="Gene3D" id="3.90.79.10">
    <property type="entry name" value="Nucleoside Triphosphate Pyrophosphohydrolase"/>
    <property type="match status" value="1"/>
</dbReference>
<evidence type="ECO:0000256" key="2">
    <source>
        <dbReference type="ARBA" id="ARBA00022679"/>
    </source>
</evidence>
<dbReference type="InterPro" id="IPR015797">
    <property type="entry name" value="NUDIX_hydrolase-like_dom_sf"/>
</dbReference>
<sequence length="397" mass="45867">MSQKLYILGAKINDISLKAAIDKIANFILEGDNKGYITTPNPEICLQSYKSKQFRRILQNAWLGIPDGNGLKIGAKILGTKLFNITTGIDLCQKVIELAEHKNYSILILGGIQEAGDRTISLCNYKYPKLKINYLNGGNFNNQGASDEINLIEQINQLNPDIIFTCLGAPKQEYFMAKNIDKLNAKLMLGVGGTIDFLAEQIKRAPKSWRKIGLEWLWRLIQEPWRWKRIFKAVIIFPLACLCWRFGNLFIYRKNVAGFIINNNKQIFIGKHTKTGEWKLPQGGSKNAKTKEELGKAIIREMQDELGTDKFKIIKMLKNCYKYKWNKETMYNNIDKYTGQKQTLFLLKFTGDNNDIKLDKHEHLDWQWVTKDKILQITAPNRHHIIQMGLEKFKDYL</sequence>
<comment type="caution">
    <text evidence="4">The sequence shown here is derived from an EMBL/GenBank/DDBJ whole genome shotgun (WGS) entry which is preliminary data.</text>
</comment>
<keyword evidence="1" id="KW-0328">Glycosyltransferase</keyword>
<evidence type="ECO:0000313" key="5">
    <source>
        <dbReference type="Proteomes" id="UP000176498"/>
    </source>
</evidence>
<dbReference type="PROSITE" id="PS51462">
    <property type="entry name" value="NUDIX"/>
    <property type="match status" value="1"/>
</dbReference>
<name>A0A1G1XQS1_9BACT</name>
<accession>A0A1G1XQS1</accession>
<dbReference type="CDD" id="cd06533">
    <property type="entry name" value="Glyco_transf_WecG_TagA"/>
    <property type="match status" value="1"/>
</dbReference>
<dbReference type="InterPro" id="IPR000086">
    <property type="entry name" value="NUDIX_hydrolase_dom"/>
</dbReference>
<evidence type="ECO:0000313" key="4">
    <source>
        <dbReference type="EMBL" id="OGY42395.1"/>
    </source>
</evidence>
<dbReference type="EMBL" id="MHHZ01000004">
    <property type="protein sequence ID" value="OGY42395.1"/>
    <property type="molecule type" value="Genomic_DNA"/>
</dbReference>
<reference evidence="4 5" key="1">
    <citation type="journal article" date="2016" name="Nat. Commun.">
        <title>Thousands of microbial genomes shed light on interconnected biogeochemical processes in an aquifer system.</title>
        <authorList>
            <person name="Anantharaman K."/>
            <person name="Brown C.T."/>
            <person name="Hug L.A."/>
            <person name="Sharon I."/>
            <person name="Castelle C.J."/>
            <person name="Probst A.J."/>
            <person name="Thomas B.C."/>
            <person name="Singh A."/>
            <person name="Wilkins M.J."/>
            <person name="Karaoz U."/>
            <person name="Brodie E.L."/>
            <person name="Williams K.H."/>
            <person name="Hubbard S.S."/>
            <person name="Banfield J.F."/>
        </authorList>
    </citation>
    <scope>NUCLEOTIDE SEQUENCE [LARGE SCALE GENOMIC DNA]</scope>
</reference>
<dbReference type="GO" id="GO:0016758">
    <property type="term" value="F:hexosyltransferase activity"/>
    <property type="evidence" value="ECO:0007669"/>
    <property type="project" value="TreeGrafter"/>
</dbReference>
<organism evidence="4 5">
    <name type="scientific">Candidatus Buchananbacteria bacterium RBG_13_36_9</name>
    <dbReference type="NCBI Taxonomy" id="1797530"/>
    <lineage>
        <taxon>Bacteria</taxon>
        <taxon>Candidatus Buchananiibacteriota</taxon>
    </lineage>
</organism>
<dbReference type="SUPFAM" id="SSF55811">
    <property type="entry name" value="Nudix"/>
    <property type="match status" value="1"/>
</dbReference>
<gene>
    <name evidence="4" type="ORF">A2Y82_04580</name>
</gene>
<dbReference type="NCBIfam" id="TIGR00696">
    <property type="entry name" value="wecG_tagA_cpsF"/>
    <property type="match status" value="1"/>
</dbReference>
<dbReference type="PANTHER" id="PTHR34136">
    <property type="match status" value="1"/>
</dbReference>
<protein>
    <recommendedName>
        <fullName evidence="3">Nudix hydrolase domain-containing protein</fullName>
    </recommendedName>
</protein>
<keyword evidence="2" id="KW-0808">Transferase</keyword>
<dbReference type="AlphaFoldDB" id="A0A1G1XQS1"/>
<dbReference type="Pfam" id="PF00293">
    <property type="entry name" value="NUDIX"/>
    <property type="match status" value="1"/>
</dbReference>
<proteinExistence type="predicted"/>
<dbReference type="Pfam" id="PF03808">
    <property type="entry name" value="Glyco_tran_WecG"/>
    <property type="match status" value="1"/>
</dbReference>
<dbReference type="InterPro" id="IPR004629">
    <property type="entry name" value="WecG_TagA_CpsF"/>
</dbReference>
<evidence type="ECO:0000259" key="3">
    <source>
        <dbReference type="PROSITE" id="PS51462"/>
    </source>
</evidence>